<dbReference type="Gene3D" id="1.20.1260.120">
    <property type="entry name" value="Protein of unknown function DUF2935"/>
    <property type="match status" value="1"/>
</dbReference>
<organism evidence="1 2">
    <name type="scientific">Aneurinibacillus aneurinilyticus ATCC 12856</name>
    <dbReference type="NCBI Taxonomy" id="649747"/>
    <lineage>
        <taxon>Bacteria</taxon>
        <taxon>Bacillati</taxon>
        <taxon>Bacillota</taxon>
        <taxon>Bacilli</taxon>
        <taxon>Bacillales</taxon>
        <taxon>Paenibacillaceae</taxon>
        <taxon>Aneurinibacillus group</taxon>
        <taxon>Aneurinibacillus</taxon>
    </lineage>
</organism>
<comment type="caution">
    <text evidence="1">The sequence shown here is derived from an EMBL/GenBank/DDBJ whole genome shotgun (WGS) entry which is preliminary data.</text>
</comment>
<gene>
    <name evidence="1" type="ORF">HMPREF0083_02371</name>
</gene>
<keyword evidence="2" id="KW-1185">Reference proteome</keyword>
<dbReference type="SUPFAM" id="SSF158430">
    <property type="entry name" value="Bacillus cereus metalloprotein-like"/>
    <property type="match status" value="2"/>
</dbReference>
<dbReference type="InterPro" id="IPR021328">
    <property type="entry name" value="CotB-like"/>
</dbReference>
<dbReference type="PATRIC" id="fig|649747.3.peg.2156"/>
<evidence type="ECO:0008006" key="3">
    <source>
        <dbReference type="Google" id="ProtNLM"/>
    </source>
</evidence>
<dbReference type="Pfam" id="PF11155">
    <property type="entry name" value="DUF2935"/>
    <property type="match status" value="2"/>
</dbReference>
<dbReference type="EMBL" id="AWSJ01000147">
    <property type="protein sequence ID" value="ERI09530.1"/>
    <property type="molecule type" value="Genomic_DNA"/>
</dbReference>
<sequence>MNLPSLFGKEGQNGGLRMKKYKESALFEHRFWLQVLGDHARFIHMSLSVSEQQEIKMATVFIQSFDTLLEYARKKDISRVELITLTRQASEWTGRLREYKLHLLRRHIAGSIALHLSPTFLNHMVNELDEYVRILSYLIQEQCPPVCHPVHHHLLWLQDAVGHAATITCEVDQVERDIKERSKTFTKHFEDLYSKAVEFAGYLRARLPQFPALERFNKQVELEMFVFLQFLKEIEEMDIHVSLLGTLSPLIPDHMMREECYYLTKLAEISNVKQPDCRPDKPRIKYK</sequence>
<dbReference type="eggNOG" id="ENOG502Z7YK">
    <property type="taxonomic scope" value="Bacteria"/>
</dbReference>
<accession>U1X3H1</accession>
<dbReference type="STRING" id="649747.HMPREF0083_02371"/>
<protein>
    <recommendedName>
        <fullName evidence="3">DUF2935 domain-containing protein</fullName>
    </recommendedName>
</protein>
<name>U1X3H1_ANEAE</name>
<dbReference type="HOGENOM" id="CLU_073785_1_0_9"/>
<dbReference type="Proteomes" id="UP000016511">
    <property type="component" value="Unassembled WGS sequence"/>
</dbReference>
<evidence type="ECO:0000313" key="2">
    <source>
        <dbReference type="Proteomes" id="UP000016511"/>
    </source>
</evidence>
<dbReference type="AlphaFoldDB" id="U1X3H1"/>
<reference evidence="1 2" key="1">
    <citation type="submission" date="2013-08" db="EMBL/GenBank/DDBJ databases">
        <authorList>
            <person name="Weinstock G."/>
            <person name="Sodergren E."/>
            <person name="Wylie T."/>
            <person name="Fulton L."/>
            <person name="Fulton R."/>
            <person name="Fronick C."/>
            <person name="O'Laughlin M."/>
            <person name="Godfrey J."/>
            <person name="Miner T."/>
            <person name="Herter B."/>
            <person name="Appelbaum E."/>
            <person name="Cordes M."/>
            <person name="Lek S."/>
            <person name="Wollam A."/>
            <person name="Pepin K.H."/>
            <person name="Palsikar V.B."/>
            <person name="Mitreva M."/>
            <person name="Wilson R.K."/>
        </authorList>
    </citation>
    <scope>NUCLEOTIDE SEQUENCE [LARGE SCALE GENOMIC DNA]</scope>
    <source>
        <strain evidence="1 2">ATCC 12856</strain>
    </source>
</reference>
<proteinExistence type="predicted"/>
<evidence type="ECO:0000313" key="1">
    <source>
        <dbReference type="EMBL" id="ERI09530.1"/>
    </source>
</evidence>